<sequence>MSGETSYRVAWREGGRRTGPREGYTFDDDLDKAKVFRGALVANGYRDPYKNPAFAELLGVVPKPTDVRVFRDVAEEYLRKRVNAERRTLAEYRRDLATHVYPAVVVLPSGLLSGPLERVPVDDFTDEAIQGRVTYMQSKTYGKKTQRLYSAKTIMNIHGTVIAPVFEYAVNKRYIGHNPCREVVLPERKGKTVTADKLVFGKEIAVWIECAYEVDQDTGDITLMLLATGLRWGD</sequence>
<dbReference type="Proteomes" id="UP000248544">
    <property type="component" value="Unassembled WGS sequence"/>
</dbReference>
<reference evidence="2 3" key="1">
    <citation type="submission" date="2018-01" db="EMBL/GenBank/DDBJ databases">
        <title>Draft genome sequence of Sphaerisporangium sp. 7K107.</title>
        <authorList>
            <person name="Sahin N."/>
            <person name="Saygin H."/>
            <person name="Ay H."/>
        </authorList>
    </citation>
    <scope>NUCLEOTIDE SEQUENCE [LARGE SCALE GENOMIC DNA]</scope>
    <source>
        <strain evidence="2 3">7K107</strain>
    </source>
</reference>
<dbReference type="InterPro" id="IPR011010">
    <property type="entry name" value="DNA_brk_join_enz"/>
</dbReference>
<dbReference type="InterPro" id="IPR010998">
    <property type="entry name" value="Integrase_recombinase_N"/>
</dbReference>
<dbReference type="GO" id="GO:0003677">
    <property type="term" value="F:DNA binding"/>
    <property type="evidence" value="ECO:0007669"/>
    <property type="project" value="UniProtKB-KW"/>
</dbReference>
<dbReference type="AlphaFoldDB" id="A0A2W2EIJ3"/>
<keyword evidence="3" id="KW-1185">Reference proteome</keyword>
<evidence type="ECO:0000313" key="3">
    <source>
        <dbReference type="Proteomes" id="UP000248544"/>
    </source>
</evidence>
<name>A0A2W2EIJ3_9ACTN</name>
<protein>
    <submittedName>
        <fullName evidence="2">Uncharacterized protein</fullName>
    </submittedName>
</protein>
<evidence type="ECO:0000256" key="1">
    <source>
        <dbReference type="ARBA" id="ARBA00023125"/>
    </source>
</evidence>
<keyword evidence="1" id="KW-0238">DNA-binding</keyword>
<accession>A0A2W2EIJ3</accession>
<proteinExistence type="predicted"/>
<dbReference type="Gene3D" id="1.10.150.130">
    <property type="match status" value="1"/>
</dbReference>
<gene>
    <name evidence="2" type="ORF">C1I98_38870</name>
</gene>
<dbReference type="SUPFAM" id="SSF56349">
    <property type="entry name" value="DNA breaking-rejoining enzymes"/>
    <property type="match status" value="1"/>
</dbReference>
<comment type="caution">
    <text evidence="2">The sequence shown here is derived from an EMBL/GenBank/DDBJ whole genome shotgun (WGS) entry which is preliminary data.</text>
</comment>
<evidence type="ECO:0000313" key="2">
    <source>
        <dbReference type="EMBL" id="PZG16729.1"/>
    </source>
</evidence>
<dbReference type="EMBL" id="POUA01000724">
    <property type="protein sequence ID" value="PZG16729.1"/>
    <property type="molecule type" value="Genomic_DNA"/>
</dbReference>
<dbReference type="RefSeq" id="WP_111172187.1">
    <property type="nucleotide sequence ID" value="NZ_POUA01000724.1"/>
</dbReference>
<organism evidence="2 3">
    <name type="scientific">Spongiactinospora gelatinilytica</name>
    <dbReference type="NCBI Taxonomy" id="2666298"/>
    <lineage>
        <taxon>Bacteria</taxon>
        <taxon>Bacillati</taxon>
        <taxon>Actinomycetota</taxon>
        <taxon>Actinomycetes</taxon>
        <taxon>Streptosporangiales</taxon>
        <taxon>Streptosporangiaceae</taxon>
        <taxon>Spongiactinospora</taxon>
    </lineage>
</organism>